<dbReference type="STRING" id="228230.RMCC_1371"/>
<dbReference type="RefSeq" id="WP_062655714.1">
    <property type="nucleotide sequence ID" value="NZ_BCSY01000035.1"/>
</dbReference>
<evidence type="ECO:0000313" key="3">
    <source>
        <dbReference type="Proteomes" id="UP000069443"/>
    </source>
</evidence>
<name>A0A100WA94_MYCCR</name>
<organism evidence="2 3">
    <name type="scientific">Mycolicibacterium canariasense</name>
    <name type="common">Mycobacterium canariasense</name>
    <dbReference type="NCBI Taxonomy" id="228230"/>
    <lineage>
        <taxon>Bacteria</taxon>
        <taxon>Bacillati</taxon>
        <taxon>Actinomycetota</taxon>
        <taxon>Actinomycetes</taxon>
        <taxon>Mycobacteriales</taxon>
        <taxon>Mycobacteriaceae</taxon>
        <taxon>Mycolicibacterium</taxon>
    </lineage>
</organism>
<keyword evidence="3" id="KW-1185">Reference proteome</keyword>
<proteinExistence type="predicted"/>
<evidence type="ECO:0000313" key="2">
    <source>
        <dbReference type="EMBL" id="GAS94405.1"/>
    </source>
</evidence>
<dbReference type="AlphaFoldDB" id="A0A100WA94"/>
<reference evidence="3" key="1">
    <citation type="journal article" date="2016" name="Genome Announc.">
        <title>Draft Genome Sequences of Five Rapidly Growing Mycobacterium Species, M. thermoresistibile, M. fortuitum subsp. acetamidolyticum, M. canariasense, M. brisbanense, and M. novocastrense.</title>
        <authorList>
            <person name="Katahira K."/>
            <person name="Ogura Y."/>
            <person name="Gotoh Y."/>
            <person name="Hayashi T."/>
        </authorList>
    </citation>
    <scope>NUCLEOTIDE SEQUENCE [LARGE SCALE GENOMIC DNA]</scope>
    <source>
        <strain evidence="3">JCM15298</strain>
    </source>
</reference>
<protein>
    <submittedName>
        <fullName evidence="2">Uncharacterized protein</fullName>
    </submittedName>
</protein>
<comment type="caution">
    <text evidence="2">The sequence shown here is derived from an EMBL/GenBank/DDBJ whole genome shotgun (WGS) entry which is preliminary data.</text>
</comment>
<gene>
    <name evidence="2" type="ORF">RMCC_1371</name>
</gene>
<feature type="region of interest" description="Disordered" evidence="1">
    <location>
        <begin position="99"/>
        <end position="122"/>
    </location>
</feature>
<dbReference type="Proteomes" id="UP000069443">
    <property type="component" value="Unassembled WGS sequence"/>
</dbReference>
<dbReference type="EMBL" id="BCSY01000035">
    <property type="protein sequence ID" value="GAS94405.1"/>
    <property type="molecule type" value="Genomic_DNA"/>
</dbReference>
<sequence length="122" mass="13795">MTERTRCRYLCRSLSDDGRELYNWACVTPTQVRIHSVPVDEFWPKPKPIPAEAIYLGSITLVERDGLYYAEHRNADGELTHTEDIGHRLALNFRMLGIDPPTHGSTERVSNTQEVGKGGGQK</sequence>
<feature type="compositionally biased region" description="Polar residues" evidence="1">
    <location>
        <begin position="103"/>
        <end position="114"/>
    </location>
</feature>
<reference evidence="3" key="2">
    <citation type="submission" date="2016-02" db="EMBL/GenBank/DDBJ databases">
        <title>Draft genome sequence of five rapidly growing Mycobacterium species.</title>
        <authorList>
            <person name="Katahira K."/>
            <person name="Gotou Y."/>
            <person name="Iida K."/>
            <person name="Ogura Y."/>
            <person name="Hayashi T."/>
        </authorList>
    </citation>
    <scope>NUCLEOTIDE SEQUENCE [LARGE SCALE GENOMIC DNA]</scope>
    <source>
        <strain evidence="3">JCM15298</strain>
    </source>
</reference>
<evidence type="ECO:0000256" key="1">
    <source>
        <dbReference type="SAM" id="MobiDB-lite"/>
    </source>
</evidence>
<accession>A0A100WA94</accession>